<feature type="compositionally biased region" description="Acidic residues" evidence="1">
    <location>
        <begin position="1"/>
        <end position="11"/>
    </location>
</feature>
<dbReference type="Proteomes" id="UP001266305">
    <property type="component" value="Unassembled WGS sequence"/>
</dbReference>
<evidence type="ECO:0000313" key="2">
    <source>
        <dbReference type="EMBL" id="KAK2094432.1"/>
    </source>
</evidence>
<protein>
    <submittedName>
        <fullName evidence="2">Uncharacterized protein</fullName>
    </submittedName>
</protein>
<dbReference type="EMBL" id="JASSZA010000014">
    <property type="protein sequence ID" value="KAK2094432.1"/>
    <property type="molecule type" value="Genomic_DNA"/>
</dbReference>
<feature type="region of interest" description="Disordered" evidence="1">
    <location>
        <begin position="1"/>
        <end position="63"/>
    </location>
</feature>
<accession>A0ABQ9UDQ8</accession>
<sequence length="63" mass="7402">ESEERDGDVECITERSHSRNHKSRNSNARAEPSQGTVGQMHTTKGQYHRETMYLIKKERKEQE</sequence>
<feature type="non-terminal residue" evidence="2">
    <location>
        <position position="1"/>
    </location>
</feature>
<gene>
    <name evidence="2" type="ORF">P7K49_028170</name>
</gene>
<feature type="non-terminal residue" evidence="2">
    <location>
        <position position="63"/>
    </location>
</feature>
<proteinExistence type="predicted"/>
<feature type="compositionally biased region" description="Polar residues" evidence="1">
    <location>
        <begin position="33"/>
        <end position="45"/>
    </location>
</feature>
<organism evidence="2 3">
    <name type="scientific">Saguinus oedipus</name>
    <name type="common">Cotton-top tamarin</name>
    <name type="synonym">Oedipomidas oedipus</name>
    <dbReference type="NCBI Taxonomy" id="9490"/>
    <lineage>
        <taxon>Eukaryota</taxon>
        <taxon>Metazoa</taxon>
        <taxon>Chordata</taxon>
        <taxon>Craniata</taxon>
        <taxon>Vertebrata</taxon>
        <taxon>Euteleostomi</taxon>
        <taxon>Mammalia</taxon>
        <taxon>Eutheria</taxon>
        <taxon>Euarchontoglires</taxon>
        <taxon>Primates</taxon>
        <taxon>Haplorrhini</taxon>
        <taxon>Platyrrhini</taxon>
        <taxon>Cebidae</taxon>
        <taxon>Callitrichinae</taxon>
        <taxon>Saguinus</taxon>
    </lineage>
</organism>
<comment type="caution">
    <text evidence="2">The sequence shown here is derived from an EMBL/GenBank/DDBJ whole genome shotgun (WGS) entry which is preliminary data.</text>
</comment>
<name>A0ABQ9UDQ8_SAGOE</name>
<evidence type="ECO:0000256" key="1">
    <source>
        <dbReference type="SAM" id="MobiDB-lite"/>
    </source>
</evidence>
<reference evidence="2 3" key="1">
    <citation type="submission" date="2023-05" db="EMBL/GenBank/DDBJ databases">
        <title>B98-5 Cell Line De Novo Hybrid Assembly: An Optical Mapping Approach.</title>
        <authorList>
            <person name="Kananen K."/>
            <person name="Auerbach J.A."/>
            <person name="Kautto E."/>
            <person name="Blachly J.S."/>
        </authorList>
    </citation>
    <scope>NUCLEOTIDE SEQUENCE [LARGE SCALE GENOMIC DNA]</scope>
    <source>
        <strain evidence="2">B95-8</strain>
        <tissue evidence="2">Cell line</tissue>
    </source>
</reference>
<evidence type="ECO:0000313" key="3">
    <source>
        <dbReference type="Proteomes" id="UP001266305"/>
    </source>
</evidence>
<feature type="compositionally biased region" description="Basic and acidic residues" evidence="1">
    <location>
        <begin position="47"/>
        <end position="63"/>
    </location>
</feature>
<keyword evidence="3" id="KW-1185">Reference proteome</keyword>